<sequence>MTHYLVPGATRHDTSFYHDVIRGLGAPQKKLDSKYFYDSIGDRLFQQLMSCKEYYPTQCELDILSQQQSAIATVIQEQLPEGFDLVELGAGDATKSTYLLQQLLYNDNDYTYFPIDISANVISTLERELPQRLPGLRLQGLQGEYFDMLQEANARSRRPKVVLFMGANIGNFTRAEAGHFCTALRRLLKPGDLLMIGFDLKKHPAIILNAYNDKEGITRAFNLNLLTRINRELGANFNVDAFAHYASYDPISGACKSFLVSLEAQRVHIGEQVFRFKQDECIDMEISLKYSQEDIDQLAMESGFTPVTRFYDPKKWFVDCIWKV</sequence>
<dbReference type="NCBIfam" id="TIGR03438">
    <property type="entry name" value="egtD_ergothio"/>
    <property type="match status" value="1"/>
</dbReference>
<dbReference type="PANTHER" id="PTHR43397">
    <property type="entry name" value="ERGOTHIONEINE BIOSYNTHESIS PROTEIN 1"/>
    <property type="match status" value="1"/>
</dbReference>
<dbReference type="InterPro" id="IPR051128">
    <property type="entry name" value="EgtD_Methyltrsf_superfamily"/>
</dbReference>
<dbReference type="InterPro" id="IPR019257">
    <property type="entry name" value="MeTrfase_dom"/>
</dbReference>
<dbReference type="SUPFAM" id="SSF53335">
    <property type="entry name" value="S-adenosyl-L-methionine-dependent methyltransferases"/>
    <property type="match status" value="1"/>
</dbReference>
<dbReference type="PANTHER" id="PTHR43397:SF1">
    <property type="entry name" value="ERGOTHIONEINE BIOSYNTHESIS PROTEIN 1"/>
    <property type="match status" value="1"/>
</dbReference>
<reference evidence="4 5" key="1">
    <citation type="submission" date="2018-04" db="EMBL/GenBank/DDBJ databases">
        <title>Chitinophaga fuyangensis sp. nov., isolated from soil in a chemical factory.</title>
        <authorList>
            <person name="Chen K."/>
        </authorList>
    </citation>
    <scope>NUCLEOTIDE SEQUENCE [LARGE SCALE GENOMIC DNA]</scope>
    <source>
        <strain evidence="4 5">LY-1</strain>
    </source>
</reference>
<dbReference type="AlphaFoldDB" id="A0A2T7BJG9"/>
<accession>A0A2T7BJG9</accession>
<dbReference type="Proteomes" id="UP000244450">
    <property type="component" value="Unassembled WGS sequence"/>
</dbReference>
<dbReference type="GO" id="GO:0008168">
    <property type="term" value="F:methyltransferase activity"/>
    <property type="evidence" value="ECO:0007669"/>
    <property type="project" value="UniProtKB-KW"/>
</dbReference>
<name>A0A2T7BJG9_9BACT</name>
<comment type="caution">
    <text evidence="4">The sequence shown here is derived from an EMBL/GenBank/DDBJ whole genome shotgun (WGS) entry which is preliminary data.</text>
</comment>
<dbReference type="InterPro" id="IPR035094">
    <property type="entry name" value="EgtD"/>
</dbReference>
<evidence type="ECO:0000259" key="3">
    <source>
        <dbReference type="Pfam" id="PF10017"/>
    </source>
</evidence>
<dbReference type="GO" id="GO:0032259">
    <property type="term" value="P:methylation"/>
    <property type="evidence" value="ECO:0007669"/>
    <property type="project" value="UniProtKB-KW"/>
</dbReference>
<dbReference type="EMBL" id="QCYK01000002">
    <property type="protein sequence ID" value="PUZ26431.1"/>
    <property type="molecule type" value="Genomic_DNA"/>
</dbReference>
<keyword evidence="5" id="KW-1185">Reference proteome</keyword>
<evidence type="ECO:0000313" key="4">
    <source>
        <dbReference type="EMBL" id="PUZ26431.1"/>
    </source>
</evidence>
<dbReference type="InterPro" id="IPR029063">
    <property type="entry name" value="SAM-dependent_MTases_sf"/>
</dbReference>
<protein>
    <submittedName>
        <fullName evidence="4">L-histidine N(Alpha)-methyltransferase</fullName>
    </submittedName>
</protein>
<organism evidence="4 5">
    <name type="scientific">Chitinophaga parva</name>
    <dbReference type="NCBI Taxonomy" id="2169414"/>
    <lineage>
        <taxon>Bacteria</taxon>
        <taxon>Pseudomonadati</taxon>
        <taxon>Bacteroidota</taxon>
        <taxon>Chitinophagia</taxon>
        <taxon>Chitinophagales</taxon>
        <taxon>Chitinophagaceae</taxon>
        <taxon>Chitinophaga</taxon>
    </lineage>
</organism>
<evidence type="ECO:0000256" key="1">
    <source>
        <dbReference type="ARBA" id="ARBA00022603"/>
    </source>
</evidence>
<evidence type="ECO:0000256" key="2">
    <source>
        <dbReference type="ARBA" id="ARBA00022679"/>
    </source>
</evidence>
<gene>
    <name evidence="4" type="primary">egtD</name>
    <name evidence="4" type="ORF">DCC81_15495</name>
</gene>
<dbReference type="OrthoDB" id="5289726at2"/>
<keyword evidence="2 4" id="KW-0808">Transferase</keyword>
<feature type="domain" description="Histidine-specific methyltransferase SAM-dependent" evidence="3">
    <location>
        <begin position="17"/>
        <end position="323"/>
    </location>
</feature>
<dbReference type="Pfam" id="PF10017">
    <property type="entry name" value="Methyltransf_33"/>
    <property type="match status" value="1"/>
</dbReference>
<proteinExistence type="predicted"/>
<evidence type="ECO:0000313" key="5">
    <source>
        <dbReference type="Proteomes" id="UP000244450"/>
    </source>
</evidence>
<dbReference type="InterPro" id="IPR017804">
    <property type="entry name" value="MeTrfase_EgtD-like"/>
</dbReference>
<dbReference type="PIRSF" id="PIRSF018005">
    <property type="entry name" value="UCP018005"/>
    <property type="match status" value="1"/>
</dbReference>
<keyword evidence="1 4" id="KW-0489">Methyltransferase</keyword>
<dbReference type="Gene3D" id="3.40.50.150">
    <property type="entry name" value="Vaccinia Virus protein VP39"/>
    <property type="match status" value="1"/>
</dbReference>